<comment type="caution">
    <text evidence="2">The sequence shown here is derived from an EMBL/GenBank/DDBJ whole genome shotgun (WGS) entry which is preliminary data.</text>
</comment>
<reference evidence="2" key="1">
    <citation type="journal article" date="2020" name="Ecol. Evol.">
        <title>Genome structure and content of the rice root-knot nematode (Meloidogyne graminicola).</title>
        <authorList>
            <person name="Phan N.T."/>
            <person name="Danchin E.G.J."/>
            <person name="Klopp C."/>
            <person name="Perfus-Barbeoch L."/>
            <person name="Kozlowski D.K."/>
            <person name="Koutsovoulos G.D."/>
            <person name="Lopez-Roques C."/>
            <person name="Bouchez O."/>
            <person name="Zahm M."/>
            <person name="Besnard G."/>
            <person name="Bellafiore S."/>
        </authorList>
    </citation>
    <scope>NUCLEOTIDE SEQUENCE</scope>
    <source>
        <strain evidence="2">VN-18</strain>
    </source>
</reference>
<feature type="domain" description="BTB" evidence="1">
    <location>
        <begin position="34"/>
        <end position="102"/>
    </location>
</feature>
<dbReference type="CDD" id="cd18186">
    <property type="entry name" value="BTB_POZ_ZBTB_KLHL-like"/>
    <property type="match status" value="1"/>
</dbReference>
<dbReference type="Gene3D" id="3.30.710.10">
    <property type="entry name" value="Potassium Channel Kv1.1, Chain A"/>
    <property type="match status" value="1"/>
</dbReference>
<evidence type="ECO:0000313" key="3">
    <source>
        <dbReference type="Proteomes" id="UP000605970"/>
    </source>
</evidence>
<dbReference type="SUPFAM" id="SSF54695">
    <property type="entry name" value="POZ domain"/>
    <property type="match status" value="1"/>
</dbReference>
<dbReference type="Proteomes" id="UP000605970">
    <property type="component" value="Unassembled WGS sequence"/>
</dbReference>
<keyword evidence="3" id="KW-1185">Reference proteome</keyword>
<dbReference type="EMBL" id="JABEBT010000102">
    <property type="protein sequence ID" value="KAF7632429.1"/>
    <property type="molecule type" value="Genomic_DNA"/>
</dbReference>
<dbReference type="AlphaFoldDB" id="A0A8S9ZGQ6"/>
<gene>
    <name evidence="2" type="ORF">Mgra_00008123</name>
</gene>
<dbReference type="InterPro" id="IPR011333">
    <property type="entry name" value="SKP1/BTB/POZ_sf"/>
</dbReference>
<dbReference type="SMART" id="SM00225">
    <property type="entry name" value="BTB"/>
    <property type="match status" value="1"/>
</dbReference>
<sequence length="183" mass="21321">FSGNINLNCEVEANCYNIIDNLQNKRILEDELFTDCVIKIDDKIIKAHRCILAKNSEVFLKMFEQNGMIEAQKNEVIISDSSPECFQIMVEFFYTGEVSKSLLETHFEDLFAIAHKYQVDALKYECELFMSSKIGKTACGIYIQVHRKIILNSKVWEEIERTYPQLSIRFLKFIIAETDKINI</sequence>
<organism evidence="2 3">
    <name type="scientific">Meloidogyne graminicola</name>
    <dbReference type="NCBI Taxonomy" id="189291"/>
    <lineage>
        <taxon>Eukaryota</taxon>
        <taxon>Metazoa</taxon>
        <taxon>Ecdysozoa</taxon>
        <taxon>Nematoda</taxon>
        <taxon>Chromadorea</taxon>
        <taxon>Rhabditida</taxon>
        <taxon>Tylenchina</taxon>
        <taxon>Tylenchomorpha</taxon>
        <taxon>Tylenchoidea</taxon>
        <taxon>Meloidogynidae</taxon>
        <taxon>Meloidogyninae</taxon>
        <taxon>Meloidogyne</taxon>
    </lineage>
</organism>
<dbReference type="Pfam" id="PF00651">
    <property type="entry name" value="BTB"/>
    <property type="match status" value="1"/>
</dbReference>
<evidence type="ECO:0000259" key="1">
    <source>
        <dbReference type="PROSITE" id="PS50097"/>
    </source>
</evidence>
<dbReference type="PANTHER" id="PTHR24413">
    <property type="entry name" value="SPECKLE-TYPE POZ PROTEIN"/>
    <property type="match status" value="1"/>
</dbReference>
<name>A0A8S9ZGQ6_9BILA</name>
<dbReference type="OrthoDB" id="6777468at2759"/>
<proteinExistence type="predicted"/>
<dbReference type="InterPro" id="IPR000210">
    <property type="entry name" value="BTB/POZ_dom"/>
</dbReference>
<feature type="non-terminal residue" evidence="2">
    <location>
        <position position="1"/>
    </location>
</feature>
<protein>
    <recommendedName>
        <fullName evidence="1">BTB domain-containing protein</fullName>
    </recommendedName>
</protein>
<evidence type="ECO:0000313" key="2">
    <source>
        <dbReference type="EMBL" id="KAF7632429.1"/>
    </source>
</evidence>
<dbReference type="PROSITE" id="PS50097">
    <property type="entry name" value="BTB"/>
    <property type="match status" value="1"/>
</dbReference>
<accession>A0A8S9ZGQ6</accession>